<dbReference type="InterPro" id="IPR008622">
    <property type="entry name" value="FliT"/>
</dbReference>
<proteinExistence type="predicted"/>
<reference evidence="6" key="1">
    <citation type="submission" date="2022-11" db="EMBL/GenBank/DDBJ databases">
        <title>Robbsia betulipollinis sp. nov., isolated from pollen of birch (Betula pendula).</title>
        <authorList>
            <person name="Shi H."/>
            <person name="Ambika Manirajan B."/>
            <person name="Ratering S."/>
            <person name="Geissler-Plaum R."/>
            <person name="Schnell S."/>
        </authorList>
    </citation>
    <scope>NUCLEOTIDE SEQUENCE</scope>
    <source>
        <strain evidence="6">Bb-Pol-6</strain>
    </source>
</reference>
<keyword evidence="6" id="KW-0966">Cell projection</keyword>
<dbReference type="RefSeq" id="WP_267845148.1">
    <property type="nucleotide sequence ID" value="NZ_JAPMXC010000001.1"/>
</dbReference>
<evidence type="ECO:0000256" key="3">
    <source>
        <dbReference type="ARBA" id="ARBA00022795"/>
    </source>
</evidence>
<keyword evidence="3" id="KW-1005">Bacterial flagellum biogenesis</keyword>
<evidence type="ECO:0000313" key="6">
    <source>
        <dbReference type="EMBL" id="MCY0385971.1"/>
    </source>
</evidence>
<evidence type="ECO:0000256" key="1">
    <source>
        <dbReference type="ARBA" id="ARBA00004514"/>
    </source>
</evidence>
<keyword evidence="4" id="KW-0143">Chaperone</keyword>
<evidence type="ECO:0000256" key="2">
    <source>
        <dbReference type="ARBA" id="ARBA00022490"/>
    </source>
</evidence>
<protein>
    <recommendedName>
        <fullName evidence="5">Flagellar protein FliT</fullName>
    </recommendedName>
</protein>
<keyword evidence="2" id="KW-0963">Cytoplasm</keyword>
<comment type="caution">
    <text evidence="6">The sequence shown here is derived from an EMBL/GenBank/DDBJ whole genome shotgun (WGS) entry which is preliminary data.</text>
</comment>
<keyword evidence="7" id="KW-1185">Reference proteome</keyword>
<name>A0ABT3ZHG7_9BURK</name>
<dbReference type="EMBL" id="JAPMXC010000001">
    <property type="protein sequence ID" value="MCY0385971.1"/>
    <property type="molecule type" value="Genomic_DNA"/>
</dbReference>
<dbReference type="Gene3D" id="1.20.58.380">
    <property type="entry name" value="Flagellar protein flit"/>
    <property type="match status" value="1"/>
</dbReference>
<sequence>MSGFEQLIERYEAIASITQQMREAAVQENWEGLLSMQEAYVALVELLRPSDVDLPLTEPQRARKLDVIRRILDDDAKIRARVDPRLARLSALLASGRQTRALQGAYGVAME</sequence>
<dbReference type="Proteomes" id="UP001082899">
    <property type="component" value="Unassembled WGS sequence"/>
</dbReference>
<dbReference type="Pfam" id="PF05400">
    <property type="entry name" value="FliT"/>
    <property type="match status" value="1"/>
</dbReference>
<evidence type="ECO:0000256" key="5">
    <source>
        <dbReference type="ARBA" id="ARBA00093797"/>
    </source>
</evidence>
<evidence type="ECO:0000313" key="7">
    <source>
        <dbReference type="Proteomes" id="UP001082899"/>
    </source>
</evidence>
<evidence type="ECO:0000256" key="4">
    <source>
        <dbReference type="ARBA" id="ARBA00023186"/>
    </source>
</evidence>
<comment type="subcellular location">
    <subcellularLocation>
        <location evidence="1">Cytoplasm</location>
        <location evidence="1">Cytosol</location>
    </subcellularLocation>
</comment>
<gene>
    <name evidence="6" type="ORF">OVY01_01670</name>
</gene>
<keyword evidence="6" id="KW-0969">Cilium</keyword>
<organism evidence="6 7">
    <name type="scientific">Robbsia betulipollinis</name>
    <dbReference type="NCBI Taxonomy" id="2981849"/>
    <lineage>
        <taxon>Bacteria</taxon>
        <taxon>Pseudomonadati</taxon>
        <taxon>Pseudomonadota</taxon>
        <taxon>Betaproteobacteria</taxon>
        <taxon>Burkholderiales</taxon>
        <taxon>Burkholderiaceae</taxon>
        <taxon>Robbsia</taxon>
    </lineage>
</organism>
<keyword evidence="6" id="KW-0282">Flagellum</keyword>
<accession>A0ABT3ZHG7</accession>